<reference evidence="3 4" key="1">
    <citation type="journal article" date="2016" name="Nat. Commun.">
        <title>Thousands of microbial genomes shed light on interconnected biogeochemical processes in an aquifer system.</title>
        <authorList>
            <person name="Anantharaman K."/>
            <person name="Brown C.T."/>
            <person name="Hug L.A."/>
            <person name="Sharon I."/>
            <person name="Castelle C.J."/>
            <person name="Probst A.J."/>
            <person name="Thomas B.C."/>
            <person name="Singh A."/>
            <person name="Wilkins M.J."/>
            <person name="Karaoz U."/>
            <person name="Brodie E.L."/>
            <person name="Williams K.H."/>
            <person name="Hubbard S.S."/>
            <person name="Banfield J.F."/>
        </authorList>
    </citation>
    <scope>NUCLEOTIDE SEQUENCE [LARGE SCALE GENOMIC DNA]</scope>
</reference>
<dbReference type="Proteomes" id="UP000178943">
    <property type="component" value="Unassembled WGS sequence"/>
</dbReference>
<accession>A0A1F5VL31</accession>
<dbReference type="SUPFAM" id="SSF89447">
    <property type="entry name" value="AbrB/MazE/MraZ-like"/>
    <property type="match status" value="1"/>
</dbReference>
<dbReference type="NCBIfam" id="TIGR01439">
    <property type="entry name" value="lp_hng_hel_AbrB"/>
    <property type="match status" value="1"/>
</dbReference>
<feature type="domain" description="SpoVT-AbrB" evidence="2">
    <location>
        <begin position="1"/>
        <end position="43"/>
    </location>
</feature>
<dbReference type="GO" id="GO:0003677">
    <property type="term" value="F:DNA binding"/>
    <property type="evidence" value="ECO:0007669"/>
    <property type="project" value="UniProtKB-UniRule"/>
</dbReference>
<dbReference type="STRING" id="1817863.A2Y62_19800"/>
<keyword evidence="1" id="KW-0238">DNA-binding</keyword>
<evidence type="ECO:0000256" key="1">
    <source>
        <dbReference type="PROSITE-ProRule" id="PRU01076"/>
    </source>
</evidence>
<dbReference type="InterPro" id="IPR037914">
    <property type="entry name" value="SpoVT-AbrB_sf"/>
</dbReference>
<evidence type="ECO:0000313" key="3">
    <source>
        <dbReference type="EMBL" id="OGF64136.1"/>
    </source>
</evidence>
<dbReference type="Gene3D" id="2.10.260.10">
    <property type="match status" value="1"/>
</dbReference>
<dbReference type="AlphaFoldDB" id="A0A1F5VL31"/>
<dbReference type="InterPro" id="IPR007159">
    <property type="entry name" value="SpoVT-AbrB_dom"/>
</dbReference>
<organism evidence="3 4">
    <name type="scientific">Candidatus Fischerbacteria bacterium RBG_13_37_8</name>
    <dbReference type="NCBI Taxonomy" id="1817863"/>
    <lineage>
        <taxon>Bacteria</taxon>
        <taxon>Candidatus Fischeribacteriota</taxon>
    </lineage>
</organism>
<protein>
    <recommendedName>
        <fullName evidence="2">SpoVT-AbrB domain-containing protein</fullName>
    </recommendedName>
</protein>
<dbReference type="PROSITE" id="PS51740">
    <property type="entry name" value="SPOVT_ABRB"/>
    <property type="match status" value="1"/>
</dbReference>
<name>A0A1F5VL31_9BACT</name>
<evidence type="ECO:0000313" key="4">
    <source>
        <dbReference type="Proteomes" id="UP000178943"/>
    </source>
</evidence>
<comment type="caution">
    <text evidence="3">The sequence shown here is derived from an EMBL/GenBank/DDBJ whole genome shotgun (WGS) entry which is preliminary data.</text>
</comment>
<dbReference type="EMBL" id="MFGW01000140">
    <property type="protein sequence ID" value="OGF64136.1"/>
    <property type="molecule type" value="Genomic_DNA"/>
</dbReference>
<evidence type="ECO:0000259" key="2">
    <source>
        <dbReference type="PROSITE" id="PS51740"/>
    </source>
</evidence>
<sequence length="75" mass="8497">MTTAKITRKGQVTIPKKIRKLLDGDVIQFEVVKGKVIIKPVKSVAGSLKNYVKKYIPLDKVREKIWSEVADEKTT</sequence>
<proteinExistence type="predicted"/>
<dbReference type="Pfam" id="PF04014">
    <property type="entry name" value="MazE_antitoxin"/>
    <property type="match status" value="1"/>
</dbReference>
<dbReference type="SMART" id="SM00966">
    <property type="entry name" value="SpoVT_AbrB"/>
    <property type="match status" value="1"/>
</dbReference>
<gene>
    <name evidence="3" type="ORF">A2Y62_19800</name>
</gene>